<evidence type="ECO:0000313" key="1">
    <source>
        <dbReference type="EMBL" id="QID05844.1"/>
    </source>
</evidence>
<protein>
    <submittedName>
        <fullName evidence="1">Uncharacterized protein</fullName>
    </submittedName>
</protein>
<sequence>MSYLSFLTTEIISEWQYDCSELAGKICRTKLTLYKDKNIATLTVDEYSKIAKEFIKLEEFEKVILNLSELDNQIKYPQAL</sequence>
<organism evidence="1">
    <name type="scientific">Borely moumouvirus</name>
    <dbReference type="NCBI Taxonomy" id="2712067"/>
    <lineage>
        <taxon>Viruses</taxon>
        <taxon>Varidnaviria</taxon>
        <taxon>Bamfordvirae</taxon>
        <taxon>Nucleocytoviricota</taxon>
        <taxon>Megaviricetes</taxon>
        <taxon>Imitervirales</taxon>
        <taxon>Mimiviridae</taxon>
        <taxon>Megamimivirinae</taxon>
        <taxon>Moumouvirus</taxon>
    </lineage>
</organism>
<name>A0A6G6AAI1_9VIRU</name>
<proteinExistence type="predicted"/>
<dbReference type="EMBL" id="MN175499">
    <property type="protein sequence ID" value="QID05844.1"/>
    <property type="molecule type" value="Genomic_DNA"/>
</dbReference>
<accession>A0A6G6AAI1</accession>
<reference evidence="1" key="1">
    <citation type="submission" date="2019-07" db="EMBL/GenBank/DDBJ databases">
        <title>The discovery of a new lineage B mimivirus raises questions about particles surface fibrils.</title>
        <authorList>
            <person name="Silva L.K.S."/>
            <person name="Rodrigues R.A.L."/>
            <person name="Andrade A.C.S.P."/>
            <person name="Hikida H."/>
            <person name="Andreani J."/>
            <person name="Levasseur A."/>
            <person name="La Scola B."/>
            <person name="Abrahao J.S."/>
        </authorList>
    </citation>
    <scope>NUCLEOTIDE SEQUENCE</scope>
    <source>
        <strain evidence="1">B60</strain>
    </source>
</reference>